<keyword evidence="3" id="KW-1185">Reference proteome</keyword>
<reference evidence="1 3" key="2">
    <citation type="journal article" date="2014" name="BMC Genomics">
        <title>An improved genome release (version Mt4.0) for the model legume Medicago truncatula.</title>
        <authorList>
            <person name="Tang H."/>
            <person name="Krishnakumar V."/>
            <person name="Bidwell S."/>
            <person name="Rosen B."/>
            <person name="Chan A."/>
            <person name="Zhou S."/>
            <person name="Gentzbittel L."/>
            <person name="Childs K.L."/>
            <person name="Yandell M."/>
            <person name="Gundlach H."/>
            <person name="Mayer K.F."/>
            <person name="Schwartz D.C."/>
            <person name="Town C.D."/>
        </authorList>
    </citation>
    <scope>GENOME REANNOTATION</scope>
    <source>
        <strain evidence="1">A17</strain>
        <strain evidence="2 3">cv. Jemalong A17</strain>
    </source>
</reference>
<accession>A0A072UP87</accession>
<protein>
    <submittedName>
        <fullName evidence="1 2">Uncharacterized protein</fullName>
    </submittedName>
</protein>
<reference evidence="2" key="3">
    <citation type="submission" date="2015-04" db="UniProtKB">
        <authorList>
            <consortium name="EnsemblPlants"/>
        </authorList>
    </citation>
    <scope>IDENTIFICATION</scope>
    <source>
        <strain evidence="2">cv. Jemalong A17</strain>
    </source>
</reference>
<name>A0A072UP87_MEDTR</name>
<dbReference type="EMBL" id="CM001220">
    <property type="protein sequence ID" value="KEH31487.1"/>
    <property type="molecule type" value="Genomic_DNA"/>
</dbReference>
<gene>
    <name evidence="1" type="ordered locus">MTR_4g094945</name>
</gene>
<sequence>MSKRTGPSVSVNGNREIQKVLTSGNFSQKCLGHSNIVPLILERAPFKVSGSILSGVNFDGKRIFHEHFNVNNLKEGRIIHVTHNDREANTCADALNLRGHYVDFSLVMLDYIPASLSLLLDKDLRGACSPIVMP</sequence>
<dbReference type="AlphaFoldDB" id="A0A072UP87"/>
<organism evidence="1 3">
    <name type="scientific">Medicago truncatula</name>
    <name type="common">Barrel medic</name>
    <name type="synonym">Medicago tribuloides</name>
    <dbReference type="NCBI Taxonomy" id="3880"/>
    <lineage>
        <taxon>Eukaryota</taxon>
        <taxon>Viridiplantae</taxon>
        <taxon>Streptophyta</taxon>
        <taxon>Embryophyta</taxon>
        <taxon>Tracheophyta</taxon>
        <taxon>Spermatophyta</taxon>
        <taxon>Magnoliopsida</taxon>
        <taxon>eudicotyledons</taxon>
        <taxon>Gunneridae</taxon>
        <taxon>Pentapetalae</taxon>
        <taxon>rosids</taxon>
        <taxon>fabids</taxon>
        <taxon>Fabales</taxon>
        <taxon>Fabaceae</taxon>
        <taxon>Papilionoideae</taxon>
        <taxon>50 kb inversion clade</taxon>
        <taxon>NPAAA clade</taxon>
        <taxon>Hologalegina</taxon>
        <taxon>IRL clade</taxon>
        <taxon>Trifolieae</taxon>
        <taxon>Medicago</taxon>
    </lineage>
</organism>
<dbReference type="Proteomes" id="UP000002051">
    <property type="component" value="Chromosome 4"/>
</dbReference>
<dbReference type="EnsemblPlants" id="KEH31487">
    <property type="protein sequence ID" value="KEH31487"/>
    <property type="gene ID" value="MTR_4g094945"/>
</dbReference>
<evidence type="ECO:0000313" key="3">
    <source>
        <dbReference type="Proteomes" id="UP000002051"/>
    </source>
</evidence>
<proteinExistence type="predicted"/>
<evidence type="ECO:0000313" key="2">
    <source>
        <dbReference type="EnsemblPlants" id="KEH31487"/>
    </source>
</evidence>
<reference evidence="1 3" key="1">
    <citation type="journal article" date="2011" name="Nature">
        <title>The Medicago genome provides insight into the evolution of rhizobial symbioses.</title>
        <authorList>
            <person name="Young N.D."/>
            <person name="Debelle F."/>
            <person name="Oldroyd G.E."/>
            <person name="Geurts R."/>
            <person name="Cannon S.B."/>
            <person name="Udvardi M.K."/>
            <person name="Benedito V.A."/>
            <person name="Mayer K.F."/>
            <person name="Gouzy J."/>
            <person name="Schoof H."/>
            <person name="Van de Peer Y."/>
            <person name="Proost S."/>
            <person name="Cook D.R."/>
            <person name="Meyers B.C."/>
            <person name="Spannagl M."/>
            <person name="Cheung F."/>
            <person name="De Mita S."/>
            <person name="Krishnakumar V."/>
            <person name="Gundlach H."/>
            <person name="Zhou S."/>
            <person name="Mudge J."/>
            <person name="Bharti A.K."/>
            <person name="Murray J.D."/>
            <person name="Naoumkina M.A."/>
            <person name="Rosen B."/>
            <person name="Silverstein K.A."/>
            <person name="Tang H."/>
            <person name="Rombauts S."/>
            <person name="Zhao P.X."/>
            <person name="Zhou P."/>
            <person name="Barbe V."/>
            <person name="Bardou P."/>
            <person name="Bechner M."/>
            <person name="Bellec A."/>
            <person name="Berger A."/>
            <person name="Berges H."/>
            <person name="Bidwell S."/>
            <person name="Bisseling T."/>
            <person name="Choisne N."/>
            <person name="Couloux A."/>
            <person name="Denny R."/>
            <person name="Deshpande S."/>
            <person name="Dai X."/>
            <person name="Doyle J.J."/>
            <person name="Dudez A.M."/>
            <person name="Farmer A.D."/>
            <person name="Fouteau S."/>
            <person name="Franken C."/>
            <person name="Gibelin C."/>
            <person name="Gish J."/>
            <person name="Goldstein S."/>
            <person name="Gonzalez A.J."/>
            <person name="Green P.J."/>
            <person name="Hallab A."/>
            <person name="Hartog M."/>
            <person name="Hua A."/>
            <person name="Humphray S.J."/>
            <person name="Jeong D.H."/>
            <person name="Jing Y."/>
            <person name="Jocker A."/>
            <person name="Kenton S.M."/>
            <person name="Kim D.J."/>
            <person name="Klee K."/>
            <person name="Lai H."/>
            <person name="Lang C."/>
            <person name="Lin S."/>
            <person name="Macmil S.L."/>
            <person name="Magdelenat G."/>
            <person name="Matthews L."/>
            <person name="McCorrison J."/>
            <person name="Monaghan E.L."/>
            <person name="Mun J.H."/>
            <person name="Najar F.Z."/>
            <person name="Nicholson C."/>
            <person name="Noirot C."/>
            <person name="O'Bleness M."/>
            <person name="Paule C.R."/>
            <person name="Poulain J."/>
            <person name="Prion F."/>
            <person name="Qin B."/>
            <person name="Qu C."/>
            <person name="Retzel E.F."/>
            <person name="Riddle C."/>
            <person name="Sallet E."/>
            <person name="Samain S."/>
            <person name="Samson N."/>
            <person name="Sanders I."/>
            <person name="Saurat O."/>
            <person name="Scarpelli C."/>
            <person name="Schiex T."/>
            <person name="Segurens B."/>
            <person name="Severin A.J."/>
            <person name="Sherrier D.J."/>
            <person name="Shi R."/>
            <person name="Sims S."/>
            <person name="Singer S.R."/>
            <person name="Sinharoy S."/>
            <person name="Sterck L."/>
            <person name="Viollet A."/>
            <person name="Wang B.B."/>
            <person name="Wang K."/>
            <person name="Wang M."/>
            <person name="Wang X."/>
            <person name="Warfsmann J."/>
            <person name="Weissenbach J."/>
            <person name="White D.D."/>
            <person name="White J.D."/>
            <person name="Wiley G.B."/>
            <person name="Wincker P."/>
            <person name="Xing Y."/>
            <person name="Yang L."/>
            <person name="Yao Z."/>
            <person name="Ying F."/>
            <person name="Zhai J."/>
            <person name="Zhou L."/>
            <person name="Zuber A."/>
            <person name="Denarie J."/>
            <person name="Dixon R.A."/>
            <person name="May G.D."/>
            <person name="Schwartz D.C."/>
            <person name="Rogers J."/>
            <person name="Quetier F."/>
            <person name="Town C.D."/>
            <person name="Roe B.A."/>
        </authorList>
    </citation>
    <scope>NUCLEOTIDE SEQUENCE [LARGE SCALE GENOMIC DNA]</scope>
    <source>
        <strain evidence="1">A17</strain>
        <strain evidence="2 3">cv. Jemalong A17</strain>
    </source>
</reference>
<evidence type="ECO:0000313" key="1">
    <source>
        <dbReference type="EMBL" id="KEH31487.1"/>
    </source>
</evidence>
<dbReference type="HOGENOM" id="CLU_1899306_0_0_1"/>